<feature type="transmembrane region" description="Helical" evidence="7">
    <location>
        <begin position="318"/>
        <end position="338"/>
    </location>
</feature>
<dbReference type="OrthoDB" id="9806302at2"/>
<evidence type="ECO:0000256" key="6">
    <source>
        <dbReference type="ARBA" id="ARBA00023136"/>
    </source>
</evidence>
<evidence type="ECO:0000313" key="9">
    <source>
        <dbReference type="Proteomes" id="UP000267187"/>
    </source>
</evidence>
<keyword evidence="2" id="KW-0813">Transport</keyword>
<feature type="transmembrane region" description="Helical" evidence="7">
    <location>
        <begin position="52"/>
        <end position="76"/>
    </location>
</feature>
<feature type="transmembrane region" description="Helical" evidence="7">
    <location>
        <begin position="193"/>
        <end position="214"/>
    </location>
</feature>
<dbReference type="RefSeq" id="WP_121877773.1">
    <property type="nucleotide sequence ID" value="NZ_REFJ01000007.1"/>
</dbReference>
<comment type="subcellular location">
    <subcellularLocation>
        <location evidence="1">Cell inner membrane</location>
        <topology evidence="1">Multi-pass membrane protein</topology>
    </subcellularLocation>
</comment>
<dbReference type="EMBL" id="REFJ01000007">
    <property type="protein sequence ID" value="RMA77653.1"/>
    <property type="molecule type" value="Genomic_DNA"/>
</dbReference>
<feature type="transmembrane region" description="Helical" evidence="7">
    <location>
        <begin position="168"/>
        <end position="187"/>
    </location>
</feature>
<feature type="transmembrane region" description="Helical" evidence="7">
    <location>
        <begin position="413"/>
        <end position="432"/>
    </location>
</feature>
<evidence type="ECO:0000256" key="4">
    <source>
        <dbReference type="ARBA" id="ARBA00022692"/>
    </source>
</evidence>
<proteinExistence type="predicted"/>
<dbReference type="InterPro" id="IPR002528">
    <property type="entry name" value="MATE_fam"/>
</dbReference>
<name>A0A3L9ZY56_9GAMM</name>
<dbReference type="PIRSF" id="PIRSF006603">
    <property type="entry name" value="DinF"/>
    <property type="match status" value="1"/>
</dbReference>
<evidence type="ECO:0000256" key="3">
    <source>
        <dbReference type="ARBA" id="ARBA00022475"/>
    </source>
</evidence>
<dbReference type="NCBIfam" id="TIGR00797">
    <property type="entry name" value="matE"/>
    <property type="match status" value="1"/>
</dbReference>
<dbReference type="AlphaFoldDB" id="A0A3L9ZY56"/>
<gene>
    <name evidence="8" type="ORF">DFR27_2473</name>
</gene>
<dbReference type="Proteomes" id="UP000267187">
    <property type="component" value="Unassembled WGS sequence"/>
</dbReference>
<keyword evidence="3" id="KW-1003">Cell membrane</keyword>
<dbReference type="PANTHER" id="PTHR43549">
    <property type="entry name" value="MULTIDRUG RESISTANCE PROTEIN YPNP-RELATED"/>
    <property type="match status" value="1"/>
</dbReference>
<protein>
    <submittedName>
        <fullName evidence="8">Putative MATE family efflux protein</fullName>
    </submittedName>
</protein>
<feature type="transmembrane region" description="Helical" evidence="7">
    <location>
        <begin position="135"/>
        <end position="156"/>
    </location>
</feature>
<dbReference type="GO" id="GO:0005886">
    <property type="term" value="C:plasma membrane"/>
    <property type="evidence" value="ECO:0007669"/>
    <property type="project" value="UniProtKB-SubCell"/>
</dbReference>
<feature type="transmembrane region" description="Helical" evidence="7">
    <location>
        <begin position="350"/>
        <end position="371"/>
    </location>
</feature>
<dbReference type="GO" id="GO:0042910">
    <property type="term" value="F:xenobiotic transmembrane transporter activity"/>
    <property type="evidence" value="ECO:0007669"/>
    <property type="project" value="InterPro"/>
</dbReference>
<reference evidence="8 9" key="1">
    <citation type="submission" date="2018-10" db="EMBL/GenBank/DDBJ databases">
        <title>Genomic Encyclopedia of Type Strains, Phase IV (KMG-IV): sequencing the most valuable type-strain genomes for metagenomic binning, comparative biology and taxonomic classification.</title>
        <authorList>
            <person name="Goeker M."/>
        </authorList>
    </citation>
    <scope>NUCLEOTIDE SEQUENCE [LARGE SCALE GENOMIC DNA]</scope>
    <source>
        <strain evidence="8 9">DSM 25080</strain>
    </source>
</reference>
<evidence type="ECO:0000256" key="2">
    <source>
        <dbReference type="ARBA" id="ARBA00022448"/>
    </source>
</evidence>
<feature type="transmembrane region" description="Helical" evidence="7">
    <location>
        <begin position="277"/>
        <end position="297"/>
    </location>
</feature>
<keyword evidence="5 7" id="KW-1133">Transmembrane helix</keyword>
<dbReference type="GO" id="GO:0015297">
    <property type="term" value="F:antiporter activity"/>
    <property type="evidence" value="ECO:0007669"/>
    <property type="project" value="InterPro"/>
</dbReference>
<evidence type="ECO:0000256" key="5">
    <source>
        <dbReference type="ARBA" id="ARBA00022989"/>
    </source>
</evidence>
<accession>A0A3L9ZY56</accession>
<feature type="transmembrane region" description="Helical" evidence="7">
    <location>
        <begin position="235"/>
        <end position="257"/>
    </location>
</feature>
<organism evidence="8 9">
    <name type="scientific">Umboniibacter marinipuniceus</name>
    <dbReference type="NCBI Taxonomy" id="569599"/>
    <lineage>
        <taxon>Bacteria</taxon>
        <taxon>Pseudomonadati</taxon>
        <taxon>Pseudomonadota</taxon>
        <taxon>Gammaproteobacteria</taxon>
        <taxon>Cellvibrionales</taxon>
        <taxon>Cellvibrionaceae</taxon>
        <taxon>Umboniibacter</taxon>
    </lineage>
</organism>
<evidence type="ECO:0000256" key="1">
    <source>
        <dbReference type="ARBA" id="ARBA00004429"/>
    </source>
</evidence>
<feature type="transmembrane region" description="Helical" evidence="7">
    <location>
        <begin position="96"/>
        <end position="115"/>
    </location>
</feature>
<evidence type="ECO:0000256" key="7">
    <source>
        <dbReference type="SAM" id="Phobius"/>
    </source>
</evidence>
<feature type="transmembrane region" description="Helical" evidence="7">
    <location>
        <begin position="383"/>
        <end position="401"/>
    </location>
</feature>
<sequence>MAKKDFTQGNVLNHILVMSATSTVGLLAIFGVDLTDLIFLSQLGDHDILAAIGFAGVILFFTQSIGIGLSVAMLALVSKAIGQANEAKMKATASNIMLFSSIVAVAIALVTFPLLDQLLAWLGATGRAAELAYRYSAWLLPFFPVMVIATSANAIVRALGDAKRAMSMMLAGALVNLILDPIFIFYFEWGIEGAAMASAAARVTMACFALYAVLKVHPMLARINWQHFRAEAGMIARFALPTTLTNFATPIGMALLTYKLAEIGTTAVAGSAIISKITPVAFAVFYSLSGAVGPIIGQNVGAGQYPRVIDTLKTSVKFSCAYTAVLWLLMVVSLPYILMLFGAEGQVAEVVSAFCYFAIPLTCAMGALFVANAGFNNMGRPGFATAANFLRNSLGVIPFVWLGAEWFGAEGAIVGFSLGGFVFGVLAIFYCIRLAKSRLERQLLAEMKDAN</sequence>
<comment type="caution">
    <text evidence="8">The sequence shown here is derived from an EMBL/GenBank/DDBJ whole genome shotgun (WGS) entry which is preliminary data.</text>
</comment>
<dbReference type="Pfam" id="PF01554">
    <property type="entry name" value="MatE"/>
    <property type="match status" value="2"/>
</dbReference>
<dbReference type="InterPro" id="IPR048279">
    <property type="entry name" value="MdtK-like"/>
</dbReference>
<keyword evidence="4 7" id="KW-0812">Transmembrane</keyword>
<dbReference type="PANTHER" id="PTHR43549:SF2">
    <property type="entry name" value="MULTIDRUG RESISTANCE PROTEIN NORM-RELATED"/>
    <property type="match status" value="1"/>
</dbReference>
<keyword evidence="6 7" id="KW-0472">Membrane</keyword>
<dbReference type="InterPro" id="IPR052031">
    <property type="entry name" value="Membrane_Transporter-Flippase"/>
</dbReference>
<feature type="transmembrane region" description="Helical" evidence="7">
    <location>
        <begin position="12"/>
        <end position="32"/>
    </location>
</feature>
<keyword evidence="9" id="KW-1185">Reference proteome</keyword>
<evidence type="ECO:0000313" key="8">
    <source>
        <dbReference type="EMBL" id="RMA77653.1"/>
    </source>
</evidence>